<dbReference type="NCBIfam" id="TIGR00367">
    <property type="entry name" value="calcium/sodium antiporter"/>
    <property type="match status" value="1"/>
</dbReference>
<evidence type="ECO:0000256" key="9">
    <source>
        <dbReference type="ARBA" id="ARBA00022692"/>
    </source>
</evidence>
<feature type="compositionally biased region" description="Low complexity" evidence="24">
    <location>
        <begin position="340"/>
        <end position="351"/>
    </location>
</feature>
<evidence type="ECO:0000256" key="6">
    <source>
        <dbReference type="ARBA" id="ARBA00022553"/>
    </source>
</evidence>
<evidence type="ECO:0000256" key="18">
    <source>
        <dbReference type="ARBA" id="ARBA00033627"/>
    </source>
</evidence>
<evidence type="ECO:0000256" key="2">
    <source>
        <dbReference type="ARBA" id="ARBA00005364"/>
    </source>
</evidence>
<evidence type="ECO:0000256" key="23">
    <source>
        <dbReference type="ARBA" id="ARBA00045976"/>
    </source>
</evidence>
<evidence type="ECO:0000256" key="25">
    <source>
        <dbReference type="SAM" id="Phobius"/>
    </source>
</evidence>
<evidence type="ECO:0000256" key="14">
    <source>
        <dbReference type="ARBA" id="ARBA00023065"/>
    </source>
</evidence>
<dbReference type="GO" id="GO:0060292">
    <property type="term" value="P:long-term synaptic depression"/>
    <property type="evidence" value="ECO:0007669"/>
    <property type="project" value="TreeGrafter"/>
</dbReference>
<comment type="subcellular location">
    <subcellularLocation>
        <location evidence="1">Cell membrane</location>
        <topology evidence="1">Multi-pass membrane protein</topology>
    </subcellularLocation>
</comment>
<keyword evidence="15 25" id="KW-0472">Membrane</keyword>
<keyword evidence="9 25" id="KW-0812">Transmembrane</keyword>
<evidence type="ECO:0000256" key="22">
    <source>
        <dbReference type="ARBA" id="ARBA00042684"/>
    </source>
</evidence>
<dbReference type="InterPro" id="IPR044880">
    <property type="entry name" value="NCX_ion-bd_dom_sf"/>
</dbReference>
<keyword evidence="16" id="KW-0325">Glycoprotein</keyword>
<keyword evidence="17" id="KW-0844">Vision</keyword>
<feature type="transmembrane region" description="Helical" evidence="25">
    <location>
        <begin position="217"/>
        <end position="238"/>
    </location>
</feature>
<sequence>MRAVKVHWPPPAPPPLRRLRHSRVLFFLSGVLICSIYSLTLKARVPTPGASSKTANADDVMKVKVREVIELNKTQGHVVLPEGSNPGLALKVNRTGLKQCIYLEPQPFKPPPTAALAPTLRPQQPPERKGEYPHDFFSVADRQQGWVALHITGMAYMFVALAIVCDEFFVPALEVIIVKLDISDDVAGATFMAAGGSAPELFTSLIGVFIAHSNVGIGTIVGSAVFNILFVIGMCAIFSREILHLTWWPLFRDVTFYILDLFMLIVFFLDNTMLWWESLLLVMGYFSYVSFMKFNRQIEKMVKTQINKHMSVIKVWSIEEPEKESDAPPLPPPAAPPPSAAAASSGAPNAAENSKPEPPACSPEHSKHPSDERDNRIKPKPVHSVLQRGSSSASLHNTALRNTIFQLMIHTLDPLGEDKVYGLTFKIPGPSEARGERPLNGEVRGQGSGKKTAKNKVKPLNFADRLESQHHYSKDDDQKQKSEQGSADAASPPGGDTAEPCTSHPPHTENRSEGAAAGSSDRSNSSANDKHSSDYSESEDSSDDDDKDGKKESLVKEVEEEEEEEEEEHNEPLSLKWPETPRRQITYLLLLPIVLPLWLTVPDVRNLASRRYFAMTFVGSILWIGFFSYLMVWWAHQVGETMGISEEIMGLTILAAGTSIPDLITSVIVARKGLGDMAVSSSVGSNIFDITVGLPMPWLFYSLFNGGHPVTVSSNGLFCAIVLLFLMLLFVIFSIAMCRWKMSRTLGLTMFGMYFVFLVLAVMLENRILICPIST</sequence>
<evidence type="ECO:0000256" key="21">
    <source>
        <dbReference type="ARBA" id="ARBA00042297"/>
    </source>
</evidence>
<reference evidence="27" key="1">
    <citation type="submission" date="2025-08" db="UniProtKB">
        <authorList>
            <consortium name="Ensembl"/>
        </authorList>
    </citation>
    <scope>IDENTIFICATION</scope>
</reference>
<evidence type="ECO:0000256" key="7">
    <source>
        <dbReference type="ARBA" id="ARBA00022568"/>
    </source>
</evidence>
<evidence type="ECO:0000256" key="11">
    <source>
        <dbReference type="ARBA" id="ARBA00022837"/>
    </source>
</evidence>
<keyword evidence="10" id="KW-0677">Repeat</keyword>
<feature type="transmembrane region" description="Helical" evidence="25">
    <location>
        <begin position="715"/>
        <end position="738"/>
    </location>
</feature>
<dbReference type="GO" id="GO:0015293">
    <property type="term" value="F:symporter activity"/>
    <property type="evidence" value="ECO:0007669"/>
    <property type="project" value="UniProtKB-KW"/>
</dbReference>
<organism evidence="27 28">
    <name type="scientific">Cynoglossus semilaevis</name>
    <name type="common">Tongue sole</name>
    <dbReference type="NCBI Taxonomy" id="244447"/>
    <lineage>
        <taxon>Eukaryota</taxon>
        <taxon>Metazoa</taxon>
        <taxon>Chordata</taxon>
        <taxon>Craniata</taxon>
        <taxon>Vertebrata</taxon>
        <taxon>Euteleostomi</taxon>
        <taxon>Actinopterygii</taxon>
        <taxon>Neopterygii</taxon>
        <taxon>Teleostei</taxon>
        <taxon>Neoteleostei</taxon>
        <taxon>Acanthomorphata</taxon>
        <taxon>Carangaria</taxon>
        <taxon>Pleuronectiformes</taxon>
        <taxon>Pleuronectoidei</taxon>
        <taxon>Cynoglossidae</taxon>
        <taxon>Cynoglossinae</taxon>
        <taxon>Cynoglossus</taxon>
    </lineage>
</organism>
<comment type="function">
    <text evidence="23">Calcium, potassium:sodium antiporter that transports 1 Ca(2+) and 1 K(+) in exchange for 4 Na(+). Critical component of the visual transduction cascade, controlling the calcium concentration of outer segments during light and darkness. Light causes a rapid lowering of cytosolic free calcium in the outer segment of both retinal rod and cone photoreceptors and the light-induced lowering of calcium is caused by extrusion via this protein which plays a key role in the process of light adaptation.</text>
</comment>
<dbReference type="GeneTree" id="ENSGT01030000234532"/>
<evidence type="ECO:0000256" key="13">
    <source>
        <dbReference type="ARBA" id="ARBA00022989"/>
    </source>
</evidence>
<dbReference type="PANTHER" id="PTHR10846">
    <property type="entry name" value="SODIUM/POTASSIUM/CALCIUM EXCHANGER"/>
    <property type="match status" value="1"/>
</dbReference>
<feature type="transmembrane region" description="Helical" evidence="25">
    <location>
        <begin position="24"/>
        <end position="41"/>
    </location>
</feature>
<dbReference type="PANTHER" id="PTHR10846:SF36">
    <property type="entry name" value="SODIUM_POTASSIUM_CALCIUM EXCHANGER 1"/>
    <property type="match status" value="1"/>
</dbReference>
<dbReference type="STRING" id="244447.ENSCSEP00000030045"/>
<keyword evidence="13 25" id="KW-1133">Transmembrane helix</keyword>
<dbReference type="AlphaFoldDB" id="A0A3P8WZD3"/>
<comment type="catalytic activity">
    <reaction evidence="18">
        <text>Ca(2+)(out) + K(+)(out) + 4 Na(+)(in) = Ca(2+)(in) + K(+)(in) + 4 Na(+)(out)</text>
        <dbReference type="Rhea" id="RHEA:69967"/>
        <dbReference type="ChEBI" id="CHEBI:29101"/>
        <dbReference type="ChEBI" id="CHEBI:29103"/>
        <dbReference type="ChEBI" id="CHEBI:29108"/>
    </reaction>
</comment>
<feature type="transmembrane region" description="Helical" evidence="25">
    <location>
        <begin position="745"/>
        <end position="764"/>
    </location>
</feature>
<feature type="domain" description="Sodium/calcium exchanger membrane region" evidence="26">
    <location>
        <begin position="615"/>
        <end position="762"/>
    </location>
</feature>
<dbReference type="Ensembl" id="ENSCSET00000030449.1">
    <property type="protein sequence ID" value="ENSCSEP00000030045.1"/>
    <property type="gene ID" value="ENSCSEG00000019249.1"/>
</dbReference>
<evidence type="ECO:0000313" key="28">
    <source>
        <dbReference type="Proteomes" id="UP000265120"/>
    </source>
</evidence>
<dbReference type="Pfam" id="PF01699">
    <property type="entry name" value="Na_Ca_ex"/>
    <property type="match status" value="2"/>
</dbReference>
<feature type="transmembrane region" description="Helical" evidence="25">
    <location>
        <begin position="613"/>
        <end position="636"/>
    </location>
</feature>
<accession>A0A3P8WZD3</accession>
<evidence type="ECO:0000256" key="12">
    <source>
        <dbReference type="ARBA" id="ARBA00022847"/>
    </source>
</evidence>
<dbReference type="GO" id="GO:0005886">
    <property type="term" value="C:plasma membrane"/>
    <property type="evidence" value="ECO:0007669"/>
    <property type="project" value="UniProtKB-SubCell"/>
</dbReference>
<dbReference type="GeneID" id="103398370"/>
<evidence type="ECO:0000256" key="3">
    <source>
        <dbReference type="ARBA" id="ARBA00022448"/>
    </source>
</evidence>
<evidence type="ECO:0000256" key="8">
    <source>
        <dbReference type="ARBA" id="ARBA00022606"/>
    </source>
</evidence>
<feature type="compositionally biased region" description="Basic and acidic residues" evidence="24">
    <location>
        <begin position="364"/>
        <end position="377"/>
    </location>
</feature>
<dbReference type="GO" id="GO:0005262">
    <property type="term" value="F:calcium channel activity"/>
    <property type="evidence" value="ECO:0007669"/>
    <property type="project" value="TreeGrafter"/>
</dbReference>
<dbReference type="GO" id="GO:0007601">
    <property type="term" value="P:visual perception"/>
    <property type="evidence" value="ECO:0007669"/>
    <property type="project" value="UniProtKB-KW"/>
</dbReference>
<feature type="transmembrane region" description="Helical" evidence="25">
    <location>
        <begin position="186"/>
        <end position="211"/>
    </location>
</feature>
<dbReference type="InParanoid" id="A0A3P8WZD3"/>
<evidence type="ECO:0000256" key="24">
    <source>
        <dbReference type="SAM" id="MobiDB-lite"/>
    </source>
</evidence>
<dbReference type="InterPro" id="IPR004481">
    <property type="entry name" value="K/Na/Ca-exchanger"/>
</dbReference>
<dbReference type="FunFam" id="1.20.1420.30:FF:000002">
    <property type="entry name" value="Sodium/potassium/calcium exchanger 2 isoform 1"/>
    <property type="match status" value="1"/>
</dbReference>
<feature type="transmembrane region" description="Helical" evidence="25">
    <location>
        <begin position="648"/>
        <end position="670"/>
    </location>
</feature>
<evidence type="ECO:0000256" key="17">
    <source>
        <dbReference type="ARBA" id="ARBA00023305"/>
    </source>
</evidence>
<keyword evidence="14" id="KW-0406">Ion transport</keyword>
<feature type="compositionally biased region" description="Acidic residues" evidence="24">
    <location>
        <begin position="558"/>
        <end position="569"/>
    </location>
</feature>
<evidence type="ECO:0000259" key="26">
    <source>
        <dbReference type="Pfam" id="PF01699"/>
    </source>
</evidence>
<evidence type="ECO:0000256" key="20">
    <source>
        <dbReference type="ARBA" id="ARBA00042035"/>
    </source>
</evidence>
<keyword evidence="12" id="KW-0769">Symport</keyword>
<keyword evidence="7" id="KW-0109">Calcium transport</keyword>
<dbReference type="GO" id="GO:0006874">
    <property type="term" value="P:intracellular calcium ion homeostasis"/>
    <property type="evidence" value="ECO:0007669"/>
    <property type="project" value="TreeGrafter"/>
</dbReference>
<dbReference type="KEGG" id="csem:103398370"/>
<evidence type="ECO:0000256" key="15">
    <source>
        <dbReference type="ARBA" id="ARBA00023136"/>
    </source>
</evidence>
<keyword evidence="6" id="KW-0597">Phosphoprotein</keyword>
<comment type="similarity">
    <text evidence="2">Belongs to the Ca(2+):cation antiporter (CaCA) (TC 2.A.19) family. SLC24A subfamily.</text>
</comment>
<feature type="transmembrane region" description="Helical" evidence="25">
    <location>
        <begin position="585"/>
        <end position="601"/>
    </location>
</feature>
<dbReference type="GO" id="GO:0008273">
    <property type="term" value="F:calcium, potassium:sodium antiporter activity"/>
    <property type="evidence" value="ECO:0007669"/>
    <property type="project" value="TreeGrafter"/>
</dbReference>
<feature type="region of interest" description="Disordered" evidence="24">
    <location>
        <begin position="323"/>
        <end position="378"/>
    </location>
</feature>
<dbReference type="FunFam" id="1.20.1420.30:FF:000004">
    <property type="entry name" value="Sodium/potassium/calcium exchanger 2 isoform 1"/>
    <property type="match status" value="1"/>
</dbReference>
<name>A0A3P8WZD3_CYNSE</name>
<keyword evidence="5" id="KW-1003">Cell membrane</keyword>
<evidence type="ECO:0000256" key="16">
    <source>
        <dbReference type="ARBA" id="ARBA00023180"/>
    </source>
</evidence>
<feature type="region of interest" description="Disordered" evidence="24">
    <location>
        <begin position="429"/>
        <end position="574"/>
    </location>
</feature>
<feature type="compositionally biased region" description="Pro residues" evidence="24">
    <location>
        <begin position="328"/>
        <end position="339"/>
    </location>
</feature>
<proteinExistence type="inferred from homology"/>
<feature type="domain" description="Sodium/calcium exchanger membrane region" evidence="26">
    <location>
        <begin position="152"/>
        <end position="292"/>
    </location>
</feature>
<keyword evidence="4" id="KW-0050">Antiport</keyword>
<evidence type="ECO:0000256" key="4">
    <source>
        <dbReference type="ARBA" id="ARBA00022449"/>
    </source>
</evidence>
<dbReference type="InterPro" id="IPR004837">
    <property type="entry name" value="NaCa_Exmemb"/>
</dbReference>
<feature type="compositionally biased region" description="Basic and acidic residues" evidence="24">
    <location>
        <begin position="464"/>
        <end position="482"/>
    </location>
</feature>
<dbReference type="GO" id="GO:0060291">
    <property type="term" value="P:long-term synaptic potentiation"/>
    <property type="evidence" value="ECO:0007669"/>
    <property type="project" value="TreeGrafter"/>
</dbReference>
<keyword evidence="3" id="KW-0813">Transport</keyword>
<feature type="compositionally biased region" description="Acidic residues" evidence="24">
    <location>
        <begin position="536"/>
        <end position="546"/>
    </location>
</feature>
<evidence type="ECO:0000256" key="5">
    <source>
        <dbReference type="ARBA" id="ARBA00022475"/>
    </source>
</evidence>
<protein>
    <recommendedName>
        <fullName evidence="19">Sodium/potassium/calcium exchanger 1</fullName>
    </recommendedName>
    <alternativeName>
        <fullName evidence="20">Na(+)/K(+)/Ca(2+)-exchange protein 1</fullName>
    </alternativeName>
    <alternativeName>
        <fullName evidence="21">Retinal rod Na-Ca+K exchanger</fullName>
    </alternativeName>
    <alternativeName>
        <fullName evidence="22">Solute carrier family 24 member 1</fullName>
    </alternativeName>
</protein>
<keyword evidence="11" id="KW-0106">Calcium</keyword>
<evidence type="ECO:0000256" key="1">
    <source>
        <dbReference type="ARBA" id="ARBA00004651"/>
    </source>
</evidence>
<dbReference type="Proteomes" id="UP000265120">
    <property type="component" value="Unassembled WGS sequence"/>
</dbReference>
<evidence type="ECO:0000313" key="27">
    <source>
        <dbReference type="Ensembl" id="ENSCSEP00000030045.1"/>
    </source>
</evidence>
<keyword evidence="28" id="KW-1185">Reference proteome</keyword>
<feature type="compositionally biased region" description="Basic and acidic residues" evidence="24">
    <location>
        <begin position="547"/>
        <end position="557"/>
    </location>
</feature>
<dbReference type="RefSeq" id="XP_008335188.1">
    <property type="nucleotide sequence ID" value="XM_008336966.2"/>
</dbReference>
<dbReference type="Gene3D" id="1.20.1420.30">
    <property type="entry name" value="NCX, central ion-binding region"/>
    <property type="match status" value="2"/>
</dbReference>
<feature type="transmembrane region" description="Helical" evidence="25">
    <location>
        <begin position="274"/>
        <end position="291"/>
    </location>
</feature>
<evidence type="ECO:0000256" key="10">
    <source>
        <dbReference type="ARBA" id="ARBA00022737"/>
    </source>
</evidence>
<dbReference type="OrthoDB" id="2127281at2759"/>
<feature type="transmembrane region" description="Helical" evidence="25">
    <location>
        <begin position="250"/>
        <end position="268"/>
    </location>
</feature>
<reference evidence="27" key="2">
    <citation type="submission" date="2025-09" db="UniProtKB">
        <authorList>
            <consortium name="Ensembl"/>
        </authorList>
    </citation>
    <scope>IDENTIFICATION</scope>
</reference>
<evidence type="ECO:0000256" key="19">
    <source>
        <dbReference type="ARBA" id="ARBA00040585"/>
    </source>
</evidence>
<keyword evidence="8" id="KW-0716">Sensory transduction</keyword>